<reference evidence="3" key="1">
    <citation type="submission" date="2016-06" db="EMBL/GenBank/DDBJ databases">
        <authorList>
            <person name="Cuomo C."/>
            <person name="Litvintseva A."/>
            <person name="Heitman J."/>
            <person name="Chen Y."/>
            <person name="Sun S."/>
            <person name="Springer D."/>
            <person name="Dromer F."/>
            <person name="Young S."/>
            <person name="Zeng Q."/>
            <person name="Chapman S."/>
            <person name="Gujja S."/>
            <person name="Saif S."/>
            <person name="Birren B."/>
        </authorList>
    </citation>
    <scope>NUCLEOTIDE SEQUENCE</scope>
    <source>
        <strain evidence="3">CBS 7841</strain>
    </source>
</reference>
<feature type="region of interest" description="Disordered" evidence="1">
    <location>
        <begin position="202"/>
        <end position="247"/>
    </location>
</feature>
<evidence type="ECO:0000313" key="4">
    <source>
        <dbReference type="Proteomes" id="UP000094043"/>
    </source>
</evidence>
<feature type="transmembrane region" description="Helical" evidence="2">
    <location>
        <begin position="124"/>
        <end position="149"/>
    </location>
</feature>
<feature type="transmembrane region" description="Helical" evidence="2">
    <location>
        <begin position="82"/>
        <end position="104"/>
    </location>
</feature>
<dbReference type="VEuPathDB" id="FungiDB:L203_04474"/>
<organism evidence="3 4">
    <name type="scientific">Cryptococcus depauperatus CBS 7841</name>
    <dbReference type="NCBI Taxonomy" id="1295531"/>
    <lineage>
        <taxon>Eukaryota</taxon>
        <taxon>Fungi</taxon>
        <taxon>Dikarya</taxon>
        <taxon>Basidiomycota</taxon>
        <taxon>Agaricomycotina</taxon>
        <taxon>Tremellomycetes</taxon>
        <taxon>Tremellales</taxon>
        <taxon>Cryptococcaceae</taxon>
        <taxon>Cryptococcus</taxon>
    </lineage>
</organism>
<keyword evidence="2" id="KW-0472">Membrane</keyword>
<keyword evidence="2" id="KW-1133">Transmembrane helix</keyword>
<keyword evidence="2" id="KW-0812">Transmembrane</keyword>
<evidence type="ECO:0000256" key="2">
    <source>
        <dbReference type="SAM" id="Phobius"/>
    </source>
</evidence>
<dbReference type="OrthoDB" id="2564117at2759"/>
<evidence type="ECO:0000313" key="3">
    <source>
        <dbReference type="EMBL" id="WVN88863.1"/>
    </source>
</evidence>
<keyword evidence="4" id="KW-1185">Reference proteome</keyword>
<dbReference type="Proteomes" id="UP000094043">
    <property type="component" value="Chromosome 4"/>
</dbReference>
<name>A0A1E3IBJ0_9TREE</name>
<dbReference type="KEGG" id="cdep:91088287"/>
<protein>
    <submittedName>
        <fullName evidence="3">Uncharacterized protein</fullName>
    </submittedName>
</protein>
<sequence>MAVIPLITIGLKGFAWGWSLATLVVASCFVAEPNDYYGHTIVHGTGLSAANAIIAASALTWLYFTAVLIVTFLRPQHIFISVMLDTVFLGFLFVFFLGSVASLSNLVSVIQMYDGTNWASLGNAVLGLAWTMTVWLLGLLSFEVIYTLIRFGGSYPTWRTPFNQLITYGAPGLGAADTHTAGGSMGTVSGAAPATTAKVNEHNYEQAPPQPTQTAASEVTPFPAAQPAAPAQAPVATPAGDKAINQV</sequence>
<dbReference type="GeneID" id="91088287"/>
<proteinExistence type="predicted"/>
<reference evidence="3" key="2">
    <citation type="journal article" date="2022" name="Elife">
        <title>Obligate sexual reproduction of a homothallic fungus closely related to the Cryptococcus pathogenic species complex.</title>
        <authorList>
            <person name="Passer A.R."/>
            <person name="Clancey S.A."/>
            <person name="Shea T."/>
            <person name="David-Palma M."/>
            <person name="Averette A.F."/>
            <person name="Boekhout T."/>
            <person name="Porcel B.M."/>
            <person name="Nowrousian M."/>
            <person name="Cuomo C.A."/>
            <person name="Sun S."/>
            <person name="Heitman J."/>
            <person name="Coelho M.A."/>
        </authorList>
    </citation>
    <scope>NUCLEOTIDE SEQUENCE</scope>
    <source>
        <strain evidence="3">CBS 7841</strain>
    </source>
</reference>
<feature type="transmembrane region" description="Helical" evidence="2">
    <location>
        <begin position="50"/>
        <end position="70"/>
    </location>
</feature>
<reference evidence="3" key="3">
    <citation type="submission" date="2024-01" db="EMBL/GenBank/DDBJ databases">
        <authorList>
            <person name="Coelho M.A."/>
            <person name="David-Palma M."/>
            <person name="Shea T."/>
            <person name="Sun S."/>
            <person name="Cuomo C.A."/>
            <person name="Heitman J."/>
        </authorList>
    </citation>
    <scope>NUCLEOTIDE SEQUENCE</scope>
    <source>
        <strain evidence="3">CBS 7841</strain>
    </source>
</reference>
<accession>A0A1E3IBJ0</accession>
<feature type="compositionally biased region" description="Low complexity" evidence="1">
    <location>
        <begin position="219"/>
        <end position="239"/>
    </location>
</feature>
<evidence type="ECO:0000256" key="1">
    <source>
        <dbReference type="SAM" id="MobiDB-lite"/>
    </source>
</evidence>
<dbReference type="RefSeq" id="XP_066069563.1">
    <property type="nucleotide sequence ID" value="XM_066213466.1"/>
</dbReference>
<gene>
    <name evidence="3" type="ORF">L203_104077</name>
</gene>
<dbReference type="EMBL" id="CP143787">
    <property type="protein sequence ID" value="WVN88863.1"/>
    <property type="molecule type" value="Genomic_DNA"/>
</dbReference>
<dbReference type="AlphaFoldDB" id="A0A1E3IBJ0"/>